<evidence type="ECO:0000313" key="2">
    <source>
        <dbReference type="Proteomes" id="UP000091918"/>
    </source>
</evidence>
<accession>A0A1B7NXM7</accession>
<proteinExistence type="predicted"/>
<dbReference type="Gene3D" id="3.40.50.300">
    <property type="entry name" value="P-loop containing nucleotide triphosphate hydrolases"/>
    <property type="match status" value="1"/>
</dbReference>
<gene>
    <name evidence="1" type="ORF">ACJ72_04134</name>
</gene>
<name>A0A1B7NXM7_9EURO</name>
<dbReference type="OrthoDB" id="4175671at2759"/>
<sequence>MRSRKGVNRSISNAEVILTTRDVNSRHSSVMKSCLVARQRPVHKLLSNFSWVANMHRLVLQKFFDSFFKGDFPNKGKQVYQEPCRKGWGSLCEFLGEEILDVAFARGNGIQGFVVQYQTRNPRQMMNAGLQAVAMDGAKGQAMKYLYPKNRKSNKF</sequence>
<dbReference type="InterPro" id="IPR040632">
    <property type="entry name" value="Sulfotransfer_4"/>
</dbReference>
<protein>
    <submittedName>
        <fullName evidence="1">Uncharacterized protein</fullName>
    </submittedName>
</protein>
<dbReference type="InterPro" id="IPR027417">
    <property type="entry name" value="P-loop_NTPase"/>
</dbReference>
<dbReference type="EMBL" id="LGUA01000459">
    <property type="protein sequence ID" value="OAX81526.1"/>
    <property type="molecule type" value="Genomic_DNA"/>
</dbReference>
<comment type="caution">
    <text evidence="1">The sequence shown here is derived from an EMBL/GenBank/DDBJ whole genome shotgun (WGS) entry which is preliminary data.</text>
</comment>
<reference evidence="1 2" key="1">
    <citation type="submission" date="2015-07" db="EMBL/GenBank/DDBJ databases">
        <title>Emmonsia species relationships and genome sequence.</title>
        <authorList>
            <person name="Cuomo C.A."/>
            <person name="Schwartz I.S."/>
            <person name="Kenyon C."/>
            <person name="de Hoog G.S."/>
            <person name="Govender N.P."/>
            <person name="Botha A."/>
            <person name="Moreno L."/>
            <person name="de Vries M."/>
            <person name="Munoz J.F."/>
            <person name="Stielow J.B."/>
        </authorList>
    </citation>
    <scope>NUCLEOTIDE SEQUENCE [LARGE SCALE GENOMIC DNA]</scope>
    <source>
        <strain evidence="1 2">CBS 136260</strain>
    </source>
</reference>
<keyword evidence="2" id="KW-1185">Reference proteome</keyword>
<dbReference type="STRING" id="1658172.A0A1B7NXM7"/>
<evidence type="ECO:0000313" key="1">
    <source>
        <dbReference type="EMBL" id="OAX81526.1"/>
    </source>
</evidence>
<dbReference type="AlphaFoldDB" id="A0A1B7NXM7"/>
<organism evidence="1 2">
    <name type="scientific">Emergomyces africanus</name>
    <dbReference type="NCBI Taxonomy" id="1955775"/>
    <lineage>
        <taxon>Eukaryota</taxon>
        <taxon>Fungi</taxon>
        <taxon>Dikarya</taxon>
        <taxon>Ascomycota</taxon>
        <taxon>Pezizomycotina</taxon>
        <taxon>Eurotiomycetes</taxon>
        <taxon>Eurotiomycetidae</taxon>
        <taxon>Onygenales</taxon>
        <taxon>Ajellomycetaceae</taxon>
        <taxon>Emergomyces</taxon>
    </lineage>
</organism>
<dbReference type="Pfam" id="PF17784">
    <property type="entry name" value="Sulfotransfer_4"/>
    <property type="match status" value="1"/>
</dbReference>
<dbReference type="Proteomes" id="UP000091918">
    <property type="component" value="Unassembled WGS sequence"/>
</dbReference>